<dbReference type="InterPro" id="IPR035979">
    <property type="entry name" value="RBD_domain_sf"/>
</dbReference>
<protein>
    <recommendedName>
        <fullName evidence="3">RRM domain-containing protein</fullName>
    </recommendedName>
</protein>
<dbReference type="OMA" id="YLCSEMM"/>
<dbReference type="Gene3D" id="3.30.70.330">
    <property type="match status" value="1"/>
</dbReference>
<dbReference type="AlphaFoldDB" id="A0A8C5A203"/>
<dbReference type="GeneTree" id="ENSGT00960000192667"/>
<dbReference type="Proteomes" id="UP000694546">
    <property type="component" value="Chromosome 22"/>
</dbReference>
<proteinExistence type="predicted"/>
<dbReference type="InterPro" id="IPR034464">
    <property type="entry name" value="PAR10_RRM1_2"/>
</dbReference>
<dbReference type="SUPFAM" id="SSF54928">
    <property type="entry name" value="RNA-binding domain, RBD"/>
    <property type="match status" value="1"/>
</dbReference>
<reference evidence="1" key="2">
    <citation type="submission" date="2025-09" db="UniProtKB">
        <authorList>
            <consortium name="Ensembl"/>
        </authorList>
    </citation>
    <scope>IDENTIFICATION</scope>
</reference>
<evidence type="ECO:0000313" key="2">
    <source>
        <dbReference type="Proteomes" id="UP000694546"/>
    </source>
</evidence>
<dbReference type="InterPro" id="IPR012677">
    <property type="entry name" value="Nucleotide-bd_a/b_plait_sf"/>
</dbReference>
<sequence length="154" mass="17362">MSAENEKRTVEVRGVPEGVDEELLQLYFANKRRSGGGPLVSVEKNGDHAFLVFEEAEVAARVLSKEQHVVYNAEITVRRPVLKDQRRLLLCGLQPNTCMELVELYVENVMEVDVDEYTLTPLLGRDALLVYLHQPLATGWTLLTDPFHRDATVG</sequence>
<keyword evidence="2" id="KW-1185">Reference proteome</keyword>
<evidence type="ECO:0000313" key="1">
    <source>
        <dbReference type="Ensembl" id="ENSGMOP00000025001.1"/>
    </source>
</evidence>
<evidence type="ECO:0008006" key="3">
    <source>
        <dbReference type="Google" id="ProtNLM"/>
    </source>
</evidence>
<dbReference type="Pfam" id="PF23085">
    <property type="entry name" value="RRM_PARP14_3"/>
    <property type="match status" value="1"/>
</dbReference>
<organism evidence="1 2">
    <name type="scientific">Gadus morhua</name>
    <name type="common">Atlantic cod</name>
    <dbReference type="NCBI Taxonomy" id="8049"/>
    <lineage>
        <taxon>Eukaryota</taxon>
        <taxon>Metazoa</taxon>
        <taxon>Chordata</taxon>
        <taxon>Craniata</taxon>
        <taxon>Vertebrata</taxon>
        <taxon>Euteleostomi</taxon>
        <taxon>Actinopterygii</taxon>
        <taxon>Neopterygii</taxon>
        <taxon>Teleostei</taxon>
        <taxon>Neoteleostei</taxon>
        <taxon>Acanthomorphata</taxon>
        <taxon>Zeiogadaria</taxon>
        <taxon>Gadariae</taxon>
        <taxon>Gadiformes</taxon>
        <taxon>Gadoidei</taxon>
        <taxon>Gadidae</taxon>
        <taxon>Gadus</taxon>
    </lineage>
</organism>
<reference evidence="1" key="1">
    <citation type="submission" date="2025-08" db="UniProtKB">
        <authorList>
            <consortium name="Ensembl"/>
        </authorList>
    </citation>
    <scope>IDENTIFICATION</scope>
</reference>
<dbReference type="GO" id="GO:0003676">
    <property type="term" value="F:nucleic acid binding"/>
    <property type="evidence" value="ECO:0007669"/>
    <property type="project" value="InterPro"/>
</dbReference>
<dbReference type="CDD" id="cd12547">
    <property type="entry name" value="RRM1_2_PAR10"/>
    <property type="match status" value="1"/>
</dbReference>
<dbReference type="Ensembl" id="ENSGMOT00000072269.1">
    <property type="protein sequence ID" value="ENSGMOP00000025001.1"/>
    <property type="gene ID" value="ENSGMOG00000028857.1"/>
</dbReference>
<name>A0A8C5A203_GADMO</name>
<accession>A0A8C5A203</accession>